<gene>
    <name evidence="2" type="ORF">GALL_52190</name>
</gene>
<feature type="domain" description="Guanylate cyclase" evidence="1">
    <location>
        <begin position="439"/>
        <end position="567"/>
    </location>
</feature>
<sequence length="623" mass="68014">MAYSEFHADWTWKLKSSPDALWPLVADTERFNRDCGFPSVEILTGDAVRGVQPSGTRRLRARHLGLVIEWDERPFDWVVPRSFGVIRRFTRGPFTVIRARCDLTPSGDGGTELRYQTWFIPAGPLGWLALRVGAHHLQFRLPFDRVFRRYDQLAGRAVRKSDIVGPVTLAGGARDRVQSIDTWLRRAGQPPELVGRLLSRVLEADDLALVRMRPYAVADEWGADRRRVLTLFLNATRAGLLDFSWDILCPMCRGAKSTNASLSSLPATVHCDACQIDYTSNFDQSVELTFSPNPAVRAVARQEYCIGGPRLTPHIVAQQALQPGELGRLAPALEPGRYRVRVLRTAGRQQTFRVEPAAKAGVLALDLDALATGEPAVAPGAGLEIANRGAEPRVAVVERLEGADQSTTAAEVTSLQLFRDLFTSEVLRPGEQISVGSVTIVFTDLKGSTQMYREIGDAPAFSRVLTHFDVLRTEVAAAGGAIVKTMGDAIMAVFTRPAPALRAILAAQRRLALAASAAPWEPPPGVAGLTEPLRLKAGVHHGPCIAINQNDRLDYFGTTANLAARLCELSTGADLVVSDSVRADPEVDALLADEESRVGCEIEDSTLKGFADQTFTVCRLRRT</sequence>
<dbReference type="PANTHER" id="PTHR43081">
    <property type="entry name" value="ADENYLATE CYCLASE, TERMINAL-DIFFERENTIATION SPECIFIC-RELATED"/>
    <property type="match status" value="1"/>
</dbReference>
<dbReference type="PROSITE" id="PS50125">
    <property type="entry name" value="GUANYLATE_CYCLASE_2"/>
    <property type="match status" value="1"/>
</dbReference>
<dbReference type="AlphaFoldDB" id="A0A1J5TN28"/>
<dbReference type="CDD" id="cd07302">
    <property type="entry name" value="CHD"/>
    <property type="match status" value="1"/>
</dbReference>
<dbReference type="CDD" id="cd07812">
    <property type="entry name" value="SRPBCC"/>
    <property type="match status" value="1"/>
</dbReference>
<evidence type="ECO:0000313" key="2">
    <source>
        <dbReference type="EMBL" id="OIR13406.1"/>
    </source>
</evidence>
<accession>A0A1J5TN28</accession>
<dbReference type="SUPFAM" id="SSF55073">
    <property type="entry name" value="Nucleotide cyclase"/>
    <property type="match status" value="1"/>
</dbReference>
<dbReference type="Gene3D" id="3.30.530.20">
    <property type="match status" value="1"/>
</dbReference>
<dbReference type="InterPro" id="IPR050697">
    <property type="entry name" value="Adenylyl/Guanylyl_Cyclase_3/4"/>
</dbReference>
<dbReference type="InterPro" id="IPR045983">
    <property type="entry name" value="GUC-dom-containing_N"/>
</dbReference>
<organism evidence="2">
    <name type="scientific">mine drainage metagenome</name>
    <dbReference type="NCBI Taxonomy" id="410659"/>
    <lineage>
        <taxon>unclassified sequences</taxon>
        <taxon>metagenomes</taxon>
        <taxon>ecological metagenomes</taxon>
    </lineage>
</organism>
<dbReference type="PANTHER" id="PTHR43081:SF19">
    <property type="entry name" value="PH-SENSITIVE ADENYLATE CYCLASE RV1264"/>
    <property type="match status" value="1"/>
</dbReference>
<dbReference type="InterPro" id="IPR029787">
    <property type="entry name" value="Nucleotide_cyclase"/>
</dbReference>
<protein>
    <submittedName>
        <fullName evidence="2">Adenylate and guanylate cyclase catalytic domain protein</fullName>
    </submittedName>
</protein>
<dbReference type="InterPro" id="IPR023393">
    <property type="entry name" value="START-like_dom_sf"/>
</dbReference>
<dbReference type="EMBL" id="MLJW01000014">
    <property type="protein sequence ID" value="OIR13406.1"/>
    <property type="molecule type" value="Genomic_DNA"/>
</dbReference>
<evidence type="ECO:0000259" key="1">
    <source>
        <dbReference type="PROSITE" id="PS50125"/>
    </source>
</evidence>
<dbReference type="Pfam" id="PF19363">
    <property type="entry name" value="DUF5939"/>
    <property type="match status" value="1"/>
</dbReference>
<reference evidence="2" key="1">
    <citation type="submission" date="2016-10" db="EMBL/GenBank/DDBJ databases">
        <title>Sequence of Gallionella enrichment culture.</title>
        <authorList>
            <person name="Poehlein A."/>
            <person name="Muehling M."/>
            <person name="Daniel R."/>
        </authorList>
    </citation>
    <scope>NUCLEOTIDE SEQUENCE</scope>
</reference>
<dbReference type="GO" id="GO:0035556">
    <property type="term" value="P:intracellular signal transduction"/>
    <property type="evidence" value="ECO:0007669"/>
    <property type="project" value="InterPro"/>
</dbReference>
<dbReference type="GO" id="GO:0006171">
    <property type="term" value="P:cAMP biosynthetic process"/>
    <property type="evidence" value="ECO:0007669"/>
    <property type="project" value="TreeGrafter"/>
</dbReference>
<dbReference type="SMART" id="SM00044">
    <property type="entry name" value="CYCc"/>
    <property type="match status" value="1"/>
</dbReference>
<name>A0A1J5TN28_9ZZZZ</name>
<proteinExistence type="predicted"/>
<dbReference type="Gene3D" id="3.30.70.1230">
    <property type="entry name" value="Nucleotide cyclase"/>
    <property type="match status" value="1"/>
</dbReference>
<dbReference type="SUPFAM" id="SSF55961">
    <property type="entry name" value="Bet v1-like"/>
    <property type="match status" value="1"/>
</dbReference>
<comment type="caution">
    <text evidence="2">The sequence shown here is derived from an EMBL/GenBank/DDBJ whole genome shotgun (WGS) entry which is preliminary data.</text>
</comment>
<dbReference type="Pfam" id="PF00211">
    <property type="entry name" value="Guanylate_cyc"/>
    <property type="match status" value="1"/>
</dbReference>
<dbReference type="InterPro" id="IPR001054">
    <property type="entry name" value="A/G_cyclase"/>
</dbReference>